<proteinExistence type="predicted"/>
<dbReference type="EMBL" id="GBRH01277974">
    <property type="protein sequence ID" value="JAD19921.1"/>
    <property type="molecule type" value="Transcribed_RNA"/>
</dbReference>
<protein>
    <submittedName>
        <fullName evidence="1">Uncharacterized protein</fullName>
    </submittedName>
</protein>
<name>A0A0A8Y1E8_ARUDO</name>
<organism evidence="1">
    <name type="scientific">Arundo donax</name>
    <name type="common">Giant reed</name>
    <name type="synonym">Donax arundinaceus</name>
    <dbReference type="NCBI Taxonomy" id="35708"/>
    <lineage>
        <taxon>Eukaryota</taxon>
        <taxon>Viridiplantae</taxon>
        <taxon>Streptophyta</taxon>
        <taxon>Embryophyta</taxon>
        <taxon>Tracheophyta</taxon>
        <taxon>Spermatophyta</taxon>
        <taxon>Magnoliopsida</taxon>
        <taxon>Liliopsida</taxon>
        <taxon>Poales</taxon>
        <taxon>Poaceae</taxon>
        <taxon>PACMAD clade</taxon>
        <taxon>Arundinoideae</taxon>
        <taxon>Arundineae</taxon>
        <taxon>Arundo</taxon>
    </lineage>
</organism>
<reference evidence="1" key="1">
    <citation type="submission" date="2014-09" db="EMBL/GenBank/DDBJ databases">
        <authorList>
            <person name="Magalhaes I.L.F."/>
            <person name="Oliveira U."/>
            <person name="Santos F.R."/>
            <person name="Vidigal T.H.D.A."/>
            <person name="Brescovit A.D."/>
            <person name="Santos A.J."/>
        </authorList>
    </citation>
    <scope>NUCLEOTIDE SEQUENCE</scope>
    <source>
        <tissue evidence="1">Shoot tissue taken approximately 20 cm above the soil surface</tissue>
    </source>
</reference>
<dbReference type="AlphaFoldDB" id="A0A0A8Y1E8"/>
<reference evidence="1" key="2">
    <citation type="journal article" date="2015" name="Data Brief">
        <title>Shoot transcriptome of the giant reed, Arundo donax.</title>
        <authorList>
            <person name="Barrero R.A."/>
            <person name="Guerrero F.D."/>
            <person name="Moolhuijzen P."/>
            <person name="Goolsby J.A."/>
            <person name="Tidwell J."/>
            <person name="Bellgard S.E."/>
            <person name="Bellgard M.I."/>
        </authorList>
    </citation>
    <scope>NUCLEOTIDE SEQUENCE</scope>
    <source>
        <tissue evidence="1">Shoot tissue taken approximately 20 cm above the soil surface</tissue>
    </source>
</reference>
<sequence>MTKFTKPNSSCKYQQYTDLLACFAYAAAHVLSELKT</sequence>
<evidence type="ECO:0000313" key="1">
    <source>
        <dbReference type="EMBL" id="JAD19921.1"/>
    </source>
</evidence>
<accession>A0A0A8Y1E8</accession>